<dbReference type="Proteomes" id="UP000739565">
    <property type="component" value="Unassembled WGS sequence"/>
</dbReference>
<dbReference type="Pfam" id="PF00378">
    <property type="entry name" value="ECH_1"/>
    <property type="match status" value="1"/>
</dbReference>
<comment type="caution">
    <text evidence="3">The sequence shown here is derived from an EMBL/GenBank/DDBJ whole genome shotgun (WGS) entry which is preliminary data.</text>
</comment>
<dbReference type="PANTHER" id="PTHR42964">
    <property type="entry name" value="ENOYL-COA HYDRATASE"/>
    <property type="match status" value="1"/>
</dbReference>
<dbReference type="Gene3D" id="1.10.12.10">
    <property type="entry name" value="Lyase 2-enoyl-coa Hydratase, Chain A, domain 2"/>
    <property type="match status" value="1"/>
</dbReference>
<dbReference type="Gene3D" id="3.90.226.10">
    <property type="entry name" value="2-enoyl-CoA Hydratase, Chain A, domain 1"/>
    <property type="match status" value="1"/>
</dbReference>
<evidence type="ECO:0000313" key="4">
    <source>
        <dbReference type="Proteomes" id="UP000739565"/>
    </source>
</evidence>
<accession>A0A953T560</accession>
<name>A0A953T560_9BURK</name>
<sequence>MSKELGKGTVLCDVDARGVVTVTLNRPKVNNAYNEDLISGLHEALDLLGPKPEARAIVIRGNGRHFQAGADLEWISGVGVKSPAENERVSRLTAEAVRRLDIVPVPTVALIQGGCFGGGTGIASVCDIVVAADNAIFAITEARWGLIAGIILPQLCHAMGVRNVRRYALTCERFGPEVALRIGFVHEVCALEDLEATGARIVDGLLMNAPGAVSATKMRTLQVSGALLDDTLFDELIREHSALRQLPESAEGTASFIEKRTPKWYPSK</sequence>
<proteinExistence type="inferred from homology"/>
<dbReference type="PROSITE" id="PS00166">
    <property type="entry name" value="ENOYL_COA_HYDRATASE"/>
    <property type="match status" value="1"/>
</dbReference>
<keyword evidence="4" id="KW-1185">Reference proteome</keyword>
<organism evidence="3 4">
    <name type="scientific">Zwartia hollandica</name>
    <dbReference type="NCBI Taxonomy" id="324606"/>
    <lineage>
        <taxon>Bacteria</taxon>
        <taxon>Pseudomonadati</taxon>
        <taxon>Pseudomonadota</taxon>
        <taxon>Betaproteobacteria</taxon>
        <taxon>Burkholderiales</taxon>
        <taxon>Alcaligenaceae</taxon>
        <taxon>Zwartia</taxon>
    </lineage>
</organism>
<gene>
    <name evidence="3" type="ORF">KZZ10_07765</name>
</gene>
<dbReference type="CDD" id="cd06558">
    <property type="entry name" value="crotonase-like"/>
    <property type="match status" value="1"/>
</dbReference>
<evidence type="ECO:0000313" key="3">
    <source>
        <dbReference type="EMBL" id="MBZ1350542.1"/>
    </source>
</evidence>
<dbReference type="InterPro" id="IPR029045">
    <property type="entry name" value="ClpP/crotonase-like_dom_sf"/>
</dbReference>
<dbReference type="GO" id="GO:0008300">
    <property type="term" value="P:isoprenoid catabolic process"/>
    <property type="evidence" value="ECO:0007669"/>
    <property type="project" value="TreeGrafter"/>
</dbReference>
<dbReference type="InterPro" id="IPR051683">
    <property type="entry name" value="Enoyl-CoA_Hydratase/Isomerase"/>
</dbReference>
<dbReference type="AlphaFoldDB" id="A0A953T560"/>
<dbReference type="InterPro" id="IPR014748">
    <property type="entry name" value="Enoyl-CoA_hydra_C"/>
</dbReference>
<dbReference type="GO" id="GO:0003824">
    <property type="term" value="F:catalytic activity"/>
    <property type="evidence" value="ECO:0007669"/>
    <property type="project" value="InterPro"/>
</dbReference>
<dbReference type="EMBL" id="JAHXRI010000006">
    <property type="protein sequence ID" value="MBZ1350542.1"/>
    <property type="molecule type" value="Genomic_DNA"/>
</dbReference>
<evidence type="ECO:0000256" key="1">
    <source>
        <dbReference type="ARBA" id="ARBA00005254"/>
    </source>
</evidence>
<dbReference type="SUPFAM" id="SSF52096">
    <property type="entry name" value="ClpP/crotonase"/>
    <property type="match status" value="1"/>
</dbReference>
<protein>
    <submittedName>
        <fullName evidence="3">Enoyl-CoA hydratase/isomerase family protein</fullName>
    </submittedName>
</protein>
<dbReference type="RefSeq" id="WP_259660916.1">
    <property type="nucleotide sequence ID" value="NZ_JAHXRI010000006.1"/>
</dbReference>
<dbReference type="PANTHER" id="PTHR42964:SF1">
    <property type="entry name" value="POLYKETIDE BIOSYNTHESIS ENOYL-COA HYDRATASE PKSH-RELATED"/>
    <property type="match status" value="1"/>
</dbReference>
<reference evidence="3" key="1">
    <citation type="submission" date="2021-07" db="EMBL/GenBank/DDBJ databases">
        <title>New genus and species of the family Alcaligenaceae.</title>
        <authorList>
            <person name="Hahn M.W."/>
        </authorList>
    </citation>
    <scope>NUCLEOTIDE SEQUENCE</scope>
    <source>
        <strain evidence="3">LF4-65</strain>
    </source>
</reference>
<comment type="similarity">
    <text evidence="1 2">Belongs to the enoyl-CoA hydratase/isomerase family.</text>
</comment>
<dbReference type="InterPro" id="IPR001753">
    <property type="entry name" value="Enoyl-CoA_hydra/iso"/>
</dbReference>
<dbReference type="InterPro" id="IPR018376">
    <property type="entry name" value="Enoyl-CoA_hyd/isom_CS"/>
</dbReference>
<evidence type="ECO:0000256" key="2">
    <source>
        <dbReference type="RuleBase" id="RU003707"/>
    </source>
</evidence>